<accession>A0ABV8ZMB7</accession>
<dbReference type="Pfam" id="PF01292">
    <property type="entry name" value="Ni_hydr_CYTB"/>
    <property type="match status" value="1"/>
</dbReference>
<reference evidence="16" key="1">
    <citation type="journal article" date="2019" name="Int. J. Syst. Evol. Microbiol.">
        <title>The Global Catalogue of Microorganisms (GCM) 10K type strain sequencing project: providing services to taxonomists for standard genome sequencing and annotation.</title>
        <authorList>
            <consortium name="The Broad Institute Genomics Platform"/>
            <consortium name="The Broad Institute Genome Sequencing Center for Infectious Disease"/>
            <person name="Wu L."/>
            <person name="Ma J."/>
        </authorList>
    </citation>
    <scope>NUCLEOTIDE SEQUENCE [LARGE SCALE GENOMIC DNA]</scope>
    <source>
        <strain evidence="16">CGMCC 4.7608</strain>
    </source>
</reference>
<evidence type="ECO:0000256" key="5">
    <source>
        <dbReference type="ARBA" id="ARBA00022617"/>
    </source>
</evidence>
<dbReference type="PANTHER" id="PTHR30529:SF3">
    <property type="entry name" value="CYTOCHROME B561 HOMOLOG 1"/>
    <property type="match status" value="1"/>
</dbReference>
<keyword evidence="10" id="KW-0408">Iron</keyword>
<dbReference type="InterPro" id="IPR016174">
    <property type="entry name" value="Di-haem_cyt_TM"/>
</dbReference>
<dbReference type="RefSeq" id="WP_231463049.1">
    <property type="nucleotide sequence ID" value="NZ_JAJOHW010000090.1"/>
</dbReference>
<keyword evidence="9 13" id="KW-1133">Transmembrane helix</keyword>
<evidence type="ECO:0000256" key="4">
    <source>
        <dbReference type="ARBA" id="ARBA00022475"/>
    </source>
</evidence>
<evidence type="ECO:0000256" key="10">
    <source>
        <dbReference type="ARBA" id="ARBA00023004"/>
    </source>
</evidence>
<evidence type="ECO:0000256" key="11">
    <source>
        <dbReference type="ARBA" id="ARBA00023136"/>
    </source>
</evidence>
<evidence type="ECO:0000313" key="16">
    <source>
        <dbReference type="Proteomes" id="UP001595999"/>
    </source>
</evidence>
<evidence type="ECO:0000256" key="2">
    <source>
        <dbReference type="ARBA" id="ARBA00004651"/>
    </source>
</evidence>
<dbReference type="InterPro" id="IPR011577">
    <property type="entry name" value="Cyt_b561_bac/Ni-Hgenase"/>
</dbReference>
<evidence type="ECO:0000256" key="9">
    <source>
        <dbReference type="ARBA" id="ARBA00022989"/>
    </source>
</evidence>
<keyword evidence="7" id="KW-0479">Metal-binding</keyword>
<keyword evidence="11 13" id="KW-0472">Membrane</keyword>
<dbReference type="Proteomes" id="UP001595999">
    <property type="component" value="Unassembled WGS sequence"/>
</dbReference>
<keyword evidence="4" id="KW-1003">Cell membrane</keyword>
<evidence type="ECO:0000256" key="6">
    <source>
        <dbReference type="ARBA" id="ARBA00022692"/>
    </source>
</evidence>
<sequence length="221" mass="23972">MHPSAPASRSQGYPRLQILFHWLSVLLMASLALAGGLRDLLVSHTAIDMRSVMVVHIGCGMALLSLTLLRAATRLAGPALPPLAGSSRAQRACAHAAHLAIYGFILGSCLLGWIIVNAKGLRIPVPLLGIYFPRLVEADPALVVSAVRLHEWLGWIFYGLLAVHVSAAIWHHAVLKDDTLRRMSWRRPASVPTPAVADCHRCSQDTEAQNQELPPTDRLAS</sequence>
<feature type="transmembrane region" description="Helical" evidence="13">
    <location>
        <begin position="92"/>
        <end position="116"/>
    </location>
</feature>
<dbReference type="PANTHER" id="PTHR30529">
    <property type="entry name" value="CYTOCHROME B561"/>
    <property type="match status" value="1"/>
</dbReference>
<proteinExistence type="inferred from homology"/>
<evidence type="ECO:0000256" key="8">
    <source>
        <dbReference type="ARBA" id="ARBA00022982"/>
    </source>
</evidence>
<gene>
    <name evidence="15" type="ORF">ACFO0R_04285</name>
</gene>
<comment type="similarity">
    <text evidence="12">Belongs to the cytochrome b561 family.</text>
</comment>
<dbReference type="EMBL" id="JBHSEK010000002">
    <property type="protein sequence ID" value="MFC4488828.1"/>
    <property type="molecule type" value="Genomic_DNA"/>
</dbReference>
<keyword evidence="16" id="KW-1185">Reference proteome</keyword>
<evidence type="ECO:0000256" key="1">
    <source>
        <dbReference type="ARBA" id="ARBA00001970"/>
    </source>
</evidence>
<evidence type="ECO:0000259" key="14">
    <source>
        <dbReference type="Pfam" id="PF01292"/>
    </source>
</evidence>
<dbReference type="SUPFAM" id="SSF81342">
    <property type="entry name" value="Transmembrane di-heme cytochromes"/>
    <property type="match status" value="1"/>
</dbReference>
<evidence type="ECO:0000313" key="15">
    <source>
        <dbReference type="EMBL" id="MFC4488828.1"/>
    </source>
</evidence>
<evidence type="ECO:0000256" key="7">
    <source>
        <dbReference type="ARBA" id="ARBA00022723"/>
    </source>
</evidence>
<feature type="transmembrane region" description="Helical" evidence="13">
    <location>
        <begin position="50"/>
        <end position="71"/>
    </location>
</feature>
<name>A0ABV8ZMB7_9NEIS</name>
<keyword evidence="6 13" id="KW-0812">Transmembrane</keyword>
<comment type="subcellular location">
    <subcellularLocation>
        <location evidence="2">Cell membrane</location>
        <topology evidence="2">Multi-pass membrane protein</topology>
    </subcellularLocation>
</comment>
<feature type="domain" description="Cytochrome b561 bacterial/Ni-hydrogenase" evidence="14">
    <location>
        <begin position="13"/>
        <end position="183"/>
    </location>
</feature>
<comment type="caution">
    <text evidence="15">The sequence shown here is derived from an EMBL/GenBank/DDBJ whole genome shotgun (WGS) entry which is preliminary data.</text>
</comment>
<feature type="transmembrane region" description="Helical" evidence="13">
    <location>
        <begin position="152"/>
        <end position="175"/>
    </location>
</feature>
<evidence type="ECO:0000256" key="3">
    <source>
        <dbReference type="ARBA" id="ARBA00022448"/>
    </source>
</evidence>
<comment type="cofactor">
    <cofactor evidence="1">
        <name>heme b</name>
        <dbReference type="ChEBI" id="CHEBI:60344"/>
    </cofactor>
</comment>
<evidence type="ECO:0000256" key="13">
    <source>
        <dbReference type="SAM" id="Phobius"/>
    </source>
</evidence>
<keyword evidence="3" id="KW-0813">Transport</keyword>
<evidence type="ECO:0000256" key="12">
    <source>
        <dbReference type="ARBA" id="ARBA00037975"/>
    </source>
</evidence>
<keyword evidence="5" id="KW-0349">Heme</keyword>
<dbReference type="InterPro" id="IPR052168">
    <property type="entry name" value="Cytochrome_b561_oxidase"/>
</dbReference>
<protein>
    <submittedName>
        <fullName evidence="15">Cytochrome b</fullName>
    </submittedName>
</protein>
<organism evidence="15 16">
    <name type="scientific">Chromobacterium aquaticum</name>
    <dbReference type="NCBI Taxonomy" id="467180"/>
    <lineage>
        <taxon>Bacteria</taxon>
        <taxon>Pseudomonadati</taxon>
        <taxon>Pseudomonadota</taxon>
        <taxon>Betaproteobacteria</taxon>
        <taxon>Neisseriales</taxon>
        <taxon>Chromobacteriaceae</taxon>
        <taxon>Chromobacterium</taxon>
    </lineage>
</organism>
<keyword evidence="8" id="KW-0249">Electron transport</keyword>